<evidence type="ECO:0000259" key="1">
    <source>
        <dbReference type="Pfam" id="PF11716"/>
    </source>
</evidence>
<reference evidence="3" key="1">
    <citation type="journal article" date="2019" name="Int. J. Syst. Evol. Microbiol.">
        <title>The Global Catalogue of Microorganisms (GCM) 10K type strain sequencing project: providing services to taxonomists for standard genome sequencing and annotation.</title>
        <authorList>
            <consortium name="The Broad Institute Genomics Platform"/>
            <consortium name="The Broad Institute Genome Sequencing Center for Infectious Disease"/>
            <person name="Wu L."/>
            <person name="Ma J."/>
        </authorList>
    </citation>
    <scope>NUCLEOTIDE SEQUENCE [LARGE SCALE GENOMIC DNA]</scope>
    <source>
        <strain evidence="3">CGMCC 4.7237</strain>
    </source>
</reference>
<dbReference type="Proteomes" id="UP001595765">
    <property type="component" value="Unassembled WGS sequence"/>
</dbReference>
<dbReference type="InterPro" id="IPR034660">
    <property type="entry name" value="DinB/YfiT-like"/>
</dbReference>
<gene>
    <name evidence="2" type="ORF">ACFO3J_13155</name>
</gene>
<evidence type="ECO:0000313" key="3">
    <source>
        <dbReference type="Proteomes" id="UP001595765"/>
    </source>
</evidence>
<accession>A0ABV8HML4</accession>
<proteinExistence type="predicted"/>
<comment type="caution">
    <text evidence="2">The sequence shown here is derived from an EMBL/GenBank/DDBJ whole genome shotgun (WGS) entry which is preliminary data.</text>
</comment>
<feature type="domain" description="Mycothiol-dependent maleylpyruvate isomerase metal-binding" evidence="1">
    <location>
        <begin position="17"/>
        <end position="93"/>
    </location>
</feature>
<evidence type="ECO:0000313" key="2">
    <source>
        <dbReference type="EMBL" id="MFC4032428.1"/>
    </source>
</evidence>
<dbReference type="NCBIfam" id="TIGR03083">
    <property type="entry name" value="maleylpyruvate isomerase family mycothiol-dependent enzyme"/>
    <property type="match status" value="1"/>
</dbReference>
<dbReference type="EMBL" id="JBHSBB010000010">
    <property type="protein sequence ID" value="MFC4032428.1"/>
    <property type="molecule type" value="Genomic_DNA"/>
</dbReference>
<protein>
    <submittedName>
        <fullName evidence="2">Maleylpyruvate isomerase family mycothiol-dependent enzyme</fullName>
    </submittedName>
</protein>
<dbReference type="Gene3D" id="1.20.120.450">
    <property type="entry name" value="dinb family like domain"/>
    <property type="match status" value="1"/>
</dbReference>
<dbReference type="Pfam" id="PF11716">
    <property type="entry name" value="MDMPI_N"/>
    <property type="match status" value="1"/>
</dbReference>
<keyword evidence="2" id="KW-0413">Isomerase</keyword>
<dbReference type="RefSeq" id="WP_386429387.1">
    <property type="nucleotide sequence ID" value="NZ_JBHSBB010000010.1"/>
</dbReference>
<sequence length="224" mass="23835">MSTPDWERTPHHLAYRASREHITGLLTERPEDADLPVLACPGWTVRDVVAHLLGVCRSVAELPAAGQPPGSGPGQDAAPLLAAWAEVAAITERLLESGRRGGNGILVMDALSHEFDIRQALGLTPPVGHPSYPTALGVVTAGFSASVYAHGMPALLIETPGARWTAGSGEPVARWSGPRHDLLRSLSGRRSVGQISAMAWSQDSSPWLQAFRWGPFSPPPEPVE</sequence>
<keyword evidence="3" id="KW-1185">Reference proteome</keyword>
<name>A0ABV8HML4_9ACTN</name>
<dbReference type="GO" id="GO:0016853">
    <property type="term" value="F:isomerase activity"/>
    <property type="evidence" value="ECO:0007669"/>
    <property type="project" value="UniProtKB-KW"/>
</dbReference>
<organism evidence="2 3">
    <name type="scientific">Streptomyces polygonati</name>
    <dbReference type="NCBI Taxonomy" id="1617087"/>
    <lineage>
        <taxon>Bacteria</taxon>
        <taxon>Bacillati</taxon>
        <taxon>Actinomycetota</taxon>
        <taxon>Actinomycetes</taxon>
        <taxon>Kitasatosporales</taxon>
        <taxon>Streptomycetaceae</taxon>
        <taxon>Streptomyces</taxon>
    </lineage>
</organism>
<dbReference type="InterPro" id="IPR017517">
    <property type="entry name" value="Maleyloyr_isom"/>
</dbReference>
<dbReference type="SUPFAM" id="SSF109854">
    <property type="entry name" value="DinB/YfiT-like putative metalloenzymes"/>
    <property type="match status" value="1"/>
</dbReference>
<dbReference type="InterPro" id="IPR024344">
    <property type="entry name" value="MDMPI_metal-binding"/>
</dbReference>